<dbReference type="PANTHER" id="PTHR43479:SF11">
    <property type="entry name" value="ACREF_ENVCD OPERON REPRESSOR-RELATED"/>
    <property type="match status" value="1"/>
</dbReference>
<dbReference type="EMBL" id="JAAGPU010000020">
    <property type="protein sequence ID" value="NEU05460.1"/>
    <property type="molecule type" value="Genomic_DNA"/>
</dbReference>
<accession>A0A6M0H3Z3</accession>
<evidence type="ECO:0000313" key="4">
    <source>
        <dbReference type="EMBL" id="NEU05460.1"/>
    </source>
</evidence>
<reference evidence="4 5" key="1">
    <citation type="submission" date="2020-02" db="EMBL/GenBank/DDBJ databases">
        <title>Genome assembly of a novel Clostridium senegalense strain.</title>
        <authorList>
            <person name="Gupta T.B."/>
            <person name="Jauregui R."/>
            <person name="Maclean P."/>
            <person name="Nawarathana A."/>
            <person name="Brightwell G."/>
        </authorList>
    </citation>
    <scope>NUCLEOTIDE SEQUENCE [LARGE SCALE GENOMIC DNA]</scope>
    <source>
        <strain evidence="4 5">AGRFS4</strain>
    </source>
</reference>
<evidence type="ECO:0000259" key="3">
    <source>
        <dbReference type="PROSITE" id="PS50977"/>
    </source>
</evidence>
<dbReference type="InterPro" id="IPR009057">
    <property type="entry name" value="Homeodomain-like_sf"/>
</dbReference>
<dbReference type="PROSITE" id="PS50977">
    <property type="entry name" value="HTH_TETR_2"/>
    <property type="match status" value="1"/>
</dbReference>
<dbReference type="InterPro" id="IPR050624">
    <property type="entry name" value="HTH-type_Tx_Regulator"/>
</dbReference>
<dbReference type="Gene3D" id="1.10.357.10">
    <property type="entry name" value="Tetracycline Repressor, domain 2"/>
    <property type="match status" value="1"/>
</dbReference>
<comment type="caution">
    <text evidence="4">The sequence shown here is derived from an EMBL/GenBank/DDBJ whole genome shotgun (WGS) entry which is preliminary data.</text>
</comment>
<keyword evidence="1 2" id="KW-0238">DNA-binding</keyword>
<dbReference type="RefSeq" id="WP_061994657.1">
    <property type="nucleotide sequence ID" value="NZ_JAAGPU010000020.1"/>
</dbReference>
<evidence type="ECO:0000313" key="5">
    <source>
        <dbReference type="Proteomes" id="UP000481872"/>
    </source>
</evidence>
<proteinExistence type="predicted"/>
<dbReference type="Pfam" id="PF00440">
    <property type="entry name" value="TetR_N"/>
    <property type="match status" value="1"/>
</dbReference>
<feature type="domain" description="HTH tetR-type" evidence="3">
    <location>
        <begin position="6"/>
        <end position="66"/>
    </location>
</feature>
<dbReference type="PANTHER" id="PTHR43479">
    <property type="entry name" value="ACREF/ENVCD OPERON REPRESSOR-RELATED"/>
    <property type="match status" value="1"/>
</dbReference>
<dbReference type="Proteomes" id="UP000481872">
    <property type="component" value="Unassembled WGS sequence"/>
</dbReference>
<sequence length="188" mass="22066">MPKIIKNLDETIRKKTFKLFSEKGYDGVDIKLIAKECGMAVGTFYNYYSSKMELFMDILDKSWKETFKKIEESKMENLTVRERLEVQIEILYDDIENRKGLGFYIQQKYIFNSNKATEMTNLNDVIVCNIKQIFEPLSKKSCFNAIEDVNERLGYTLILQITKCLAMYPEKKCENLKFIKSLILSLVV</sequence>
<dbReference type="AlphaFoldDB" id="A0A6M0H3Z3"/>
<name>A0A6M0H3Z3_9CLOT</name>
<dbReference type="InterPro" id="IPR001647">
    <property type="entry name" value="HTH_TetR"/>
</dbReference>
<keyword evidence="5" id="KW-1185">Reference proteome</keyword>
<feature type="DNA-binding region" description="H-T-H motif" evidence="2">
    <location>
        <begin position="29"/>
        <end position="48"/>
    </location>
</feature>
<evidence type="ECO:0000256" key="2">
    <source>
        <dbReference type="PROSITE-ProRule" id="PRU00335"/>
    </source>
</evidence>
<gene>
    <name evidence="4" type="ORF">G3M99_11475</name>
</gene>
<protein>
    <submittedName>
        <fullName evidence="4">TetR/AcrR family transcriptional regulator</fullName>
    </submittedName>
</protein>
<dbReference type="GO" id="GO:0003677">
    <property type="term" value="F:DNA binding"/>
    <property type="evidence" value="ECO:0007669"/>
    <property type="project" value="UniProtKB-UniRule"/>
</dbReference>
<dbReference type="PRINTS" id="PR00455">
    <property type="entry name" value="HTHTETR"/>
</dbReference>
<dbReference type="SUPFAM" id="SSF46689">
    <property type="entry name" value="Homeodomain-like"/>
    <property type="match status" value="1"/>
</dbReference>
<evidence type="ECO:0000256" key="1">
    <source>
        <dbReference type="ARBA" id="ARBA00023125"/>
    </source>
</evidence>
<organism evidence="4 5">
    <name type="scientific">Clostridium senegalense</name>
    <dbReference type="NCBI Taxonomy" id="1465809"/>
    <lineage>
        <taxon>Bacteria</taxon>
        <taxon>Bacillati</taxon>
        <taxon>Bacillota</taxon>
        <taxon>Clostridia</taxon>
        <taxon>Eubacteriales</taxon>
        <taxon>Clostridiaceae</taxon>
        <taxon>Clostridium</taxon>
    </lineage>
</organism>